<feature type="non-terminal residue" evidence="2">
    <location>
        <position position="1"/>
    </location>
</feature>
<dbReference type="AlphaFoldDB" id="A0AAV2RA18"/>
<name>A0AAV2RA18_MEGNR</name>
<feature type="compositionally biased region" description="Acidic residues" evidence="1">
    <location>
        <begin position="195"/>
        <end position="215"/>
    </location>
</feature>
<sequence>IYFQVGHTYMAADRDFGQIEQDVRKFNYIFTPHEYVDIIKDCRSSNEFSVNLMELKDFGDWEVLSKHTTRRKGSINFSKCCYFRFSYKYMLGYGFGDTYIKYLENSDETVSMAKGRGKASENTFNLSEIQINQKNICPIPLSPLKLADLNFLVSEWVPPAVKREYWDRVLGNDNENPTSTTENDQLQASVQPNEDGNEDNDGNDDELYNDPESDEPILAVDFYDYD</sequence>
<protein>
    <submittedName>
        <fullName evidence="2">Uncharacterized protein</fullName>
    </submittedName>
</protein>
<reference evidence="2 3" key="1">
    <citation type="submission" date="2024-05" db="EMBL/GenBank/DDBJ databases">
        <authorList>
            <person name="Wallberg A."/>
        </authorList>
    </citation>
    <scope>NUCLEOTIDE SEQUENCE [LARGE SCALE GENOMIC DNA]</scope>
</reference>
<accession>A0AAV2RA18</accession>
<evidence type="ECO:0000313" key="3">
    <source>
        <dbReference type="Proteomes" id="UP001497623"/>
    </source>
</evidence>
<keyword evidence="3" id="KW-1185">Reference proteome</keyword>
<feature type="region of interest" description="Disordered" evidence="1">
    <location>
        <begin position="172"/>
        <end position="226"/>
    </location>
</feature>
<feature type="compositionally biased region" description="Polar residues" evidence="1">
    <location>
        <begin position="173"/>
        <end position="192"/>
    </location>
</feature>
<comment type="caution">
    <text evidence="2">The sequence shown here is derived from an EMBL/GenBank/DDBJ whole genome shotgun (WGS) entry which is preliminary data.</text>
</comment>
<evidence type="ECO:0000313" key="2">
    <source>
        <dbReference type="EMBL" id="CAL4119926.1"/>
    </source>
</evidence>
<gene>
    <name evidence="2" type="ORF">MNOR_LOCUS21893</name>
</gene>
<evidence type="ECO:0000256" key="1">
    <source>
        <dbReference type="SAM" id="MobiDB-lite"/>
    </source>
</evidence>
<dbReference type="Proteomes" id="UP001497623">
    <property type="component" value="Unassembled WGS sequence"/>
</dbReference>
<dbReference type="EMBL" id="CAXKWB010017940">
    <property type="protein sequence ID" value="CAL4119926.1"/>
    <property type="molecule type" value="Genomic_DNA"/>
</dbReference>
<organism evidence="2 3">
    <name type="scientific">Meganyctiphanes norvegica</name>
    <name type="common">Northern krill</name>
    <name type="synonym">Thysanopoda norvegica</name>
    <dbReference type="NCBI Taxonomy" id="48144"/>
    <lineage>
        <taxon>Eukaryota</taxon>
        <taxon>Metazoa</taxon>
        <taxon>Ecdysozoa</taxon>
        <taxon>Arthropoda</taxon>
        <taxon>Crustacea</taxon>
        <taxon>Multicrustacea</taxon>
        <taxon>Malacostraca</taxon>
        <taxon>Eumalacostraca</taxon>
        <taxon>Eucarida</taxon>
        <taxon>Euphausiacea</taxon>
        <taxon>Euphausiidae</taxon>
        <taxon>Meganyctiphanes</taxon>
    </lineage>
</organism>
<proteinExistence type="predicted"/>